<accession>A0ABQ2E4X4</accession>
<feature type="chain" id="PRO_5045118425" description="Fibronectin type III domain-containing protein" evidence="2">
    <location>
        <begin position="28"/>
        <end position="268"/>
    </location>
</feature>
<evidence type="ECO:0000256" key="1">
    <source>
        <dbReference type="SAM" id="MobiDB-lite"/>
    </source>
</evidence>
<feature type="signal peptide" evidence="2">
    <location>
        <begin position="1"/>
        <end position="27"/>
    </location>
</feature>
<protein>
    <recommendedName>
        <fullName evidence="5">Fibronectin type III domain-containing protein</fullName>
    </recommendedName>
</protein>
<dbReference type="EMBL" id="BMMV01000006">
    <property type="protein sequence ID" value="GGJ90128.1"/>
    <property type="molecule type" value="Genomic_DNA"/>
</dbReference>
<dbReference type="Proteomes" id="UP000660265">
    <property type="component" value="Unassembled WGS sequence"/>
</dbReference>
<gene>
    <name evidence="3" type="ORF">GCM10011583_21850</name>
</gene>
<dbReference type="PROSITE" id="PS51257">
    <property type="entry name" value="PROKAR_LIPOPROTEIN"/>
    <property type="match status" value="1"/>
</dbReference>
<dbReference type="RefSeq" id="WP_189107193.1">
    <property type="nucleotide sequence ID" value="NZ_BMMV01000006.1"/>
</dbReference>
<organism evidence="3 4">
    <name type="scientific">Streptomyces camponoticapitis</name>
    <dbReference type="NCBI Taxonomy" id="1616125"/>
    <lineage>
        <taxon>Bacteria</taxon>
        <taxon>Bacillati</taxon>
        <taxon>Actinomycetota</taxon>
        <taxon>Actinomycetes</taxon>
        <taxon>Kitasatosporales</taxon>
        <taxon>Streptomycetaceae</taxon>
        <taxon>Streptomyces</taxon>
    </lineage>
</organism>
<sequence length="268" mass="29155">MPLRLRATTAAALTALTVLTLAGCSSAPDEKEKPRQPATTARLAATLDSPIDITLRWKNDEPAVAGRTVEFATEKAGPYTVLEFMPPGRTTYRHPDLMPETPFYYRLRPYFGPASAPVEVSLPPGEPSEEELNDNQGWMTPRTVEGPKVRTAPLTARGARSAEANAAAAPTDFKATVMHATGIEFTWTDRAADEDGHLLEVGQAGSKGYRPVPLLDPDINAFGLITLPEEKRASYRVRAFVYGEQSNVVHLRTGSDPTARTSTPTRRP</sequence>
<evidence type="ECO:0000313" key="3">
    <source>
        <dbReference type="EMBL" id="GGJ90128.1"/>
    </source>
</evidence>
<evidence type="ECO:0000313" key="4">
    <source>
        <dbReference type="Proteomes" id="UP000660265"/>
    </source>
</evidence>
<reference evidence="4" key="1">
    <citation type="journal article" date="2019" name="Int. J. Syst. Evol. Microbiol.">
        <title>The Global Catalogue of Microorganisms (GCM) 10K type strain sequencing project: providing services to taxonomists for standard genome sequencing and annotation.</title>
        <authorList>
            <consortium name="The Broad Institute Genomics Platform"/>
            <consortium name="The Broad Institute Genome Sequencing Center for Infectious Disease"/>
            <person name="Wu L."/>
            <person name="Ma J."/>
        </authorList>
    </citation>
    <scope>NUCLEOTIDE SEQUENCE [LARGE SCALE GENOMIC DNA]</scope>
    <source>
        <strain evidence="4">CGMCC 4.7275</strain>
    </source>
</reference>
<name>A0ABQ2E4X4_9ACTN</name>
<keyword evidence="2" id="KW-0732">Signal</keyword>
<evidence type="ECO:0008006" key="5">
    <source>
        <dbReference type="Google" id="ProtNLM"/>
    </source>
</evidence>
<keyword evidence="4" id="KW-1185">Reference proteome</keyword>
<proteinExistence type="predicted"/>
<feature type="region of interest" description="Disordered" evidence="1">
    <location>
        <begin position="120"/>
        <end position="144"/>
    </location>
</feature>
<comment type="caution">
    <text evidence="3">The sequence shown here is derived from an EMBL/GenBank/DDBJ whole genome shotgun (WGS) entry which is preliminary data.</text>
</comment>
<evidence type="ECO:0000256" key="2">
    <source>
        <dbReference type="SAM" id="SignalP"/>
    </source>
</evidence>